<evidence type="ECO:0000259" key="1">
    <source>
        <dbReference type="PROSITE" id="PS50110"/>
    </source>
</evidence>
<dbReference type="SMART" id="SM00448">
    <property type="entry name" value="REC"/>
    <property type="match status" value="1"/>
</dbReference>
<dbReference type="InterPro" id="IPR011006">
    <property type="entry name" value="CheY-like_superfamily"/>
</dbReference>
<gene>
    <name evidence="2" type="ORF">ASZ90_002168</name>
</gene>
<comment type="caution">
    <text evidence="2">The sequence shown here is derived from an EMBL/GenBank/DDBJ whole genome shotgun (WGS) entry which is preliminary data.</text>
</comment>
<dbReference type="AlphaFoldDB" id="A0A0W8G4I7"/>
<dbReference type="PROSITE" id="PS50110">
    <property type="entry name" value="RESPONSE_REGULATORY"/>
    <property type="match status" value="1"/>
</dbReference>
<dbReference type="EMBL" id="LNQE01000271">
    <property type="protein sequence ID" value="KUG27977.1"/>
    <property type="molecule type" value="Genomic_DNA"/>
</dbReference>
<sequence length="371" mass="41472">MNEKILFVDDESNILDTFRRGLRKRFTVETALGGKEGLLRLRNSGPFAVVVSDLKMPKMDGIQFLCQVREMSPATVRIMLTGHADLEAAIASVNEGHVFRFLTKPCDVGTLVKTLEAALEQYRLITAEKELLRGTLRGSIKVLVEILSLVNPEAFGRSERIKRLVVSTARELRLRHIWRLELAAMLSQIGCVSIPEDILSKKYSGQPLGPEEEQIYGMHASIAVKLLGNIPRMEEINDIIAHQSDAYAGDEAQPMGARLLKLALDFDDLEQRGLSREEAIGELRDHPERYDPAVQTAFERAVYFEEGFLPKRLPMRELLPGMILGADVKTVSGLLLLAKGQELTELVLERLVRLSGTYGVREPVLVLTPIH</sequence>
<dbReference type="Gene3D" id="1.10.3210.10">
    <property type="entry name" value="Hypothetical protein af1432"/>
    <property type="match status" value="1"/>
</dbReference>
<dbReference type="Pfam" id="PF13487">
    <property type="entry name" value="HD_5"/>
    <property type="match status" value="1"/>
</dbReference>
<organism evidence="2">
    <name type="scientific">hydrocarbon metagenome</name>
    <dbReference type="NCBI Taxonomy" id="938273"/>
    <lineage>
        <taxon>unclassified sequences</taxon>
        <taxon>metagenomes</taxon>
        <taxon>ecological metagenomes</taxon>
    </lineage>
</organism>
<accession>A0A0W8G4I7</accession>
<dbReference type="InterPro" id="IPR052020">
    <property type="entry name" value="Cyclic_di-GMP/3'3'-cGAMP_PDE"/>
</dbReference>
<dbReference type="PANTHER" id="PTHR45228">
    <property type="entry name" value="CYCLIC DI-GMP PHOSPHODIESTERASE TM_0186-RELATED"/>
    <property type="match status" value="1"/>
</dbReference>
<dbReference type="SUPFAM" id="SSF52172">
    <property type="entry name" value="CheY-like"/>
    <property type="match status" value="1"/>
</dbReference>
<dbReference type="PANTHER" id="PTHR45228:SF8">
    <property type="entry name" value="TWO-COMPONENT RESPONSE REGULATOR-RELATED"/>
    <property type="match status" value="1"/>
</dbReference>
<name>A0A0W8G4I7_9ZZZZ</name>
<reference evidence="2" key="1">
    <citation type="journal article" date="2015" name="Proc. Natl. Acad. Sci. U.S.A.">
        <title>Networks of energetic and metabolic interactions define dynamics in microbial communities.</title>
        <authorList>
            <person name="Embree M."/>
            <person name="Liu J.K."/>
            <person name="Al-Bassam M.M."/>
            <person name="Zengler K."/>
        </authorList>
    </citation>
    <scope>NUCLEOTIDE SEQUENCE</scope>
</reference>
<proteinExistence type="predicted"/>
<dbReference type="CDD" id="cd17569">
    <property type="entry name" value="REC_HupR-like"/>
    <property type="match status" value="1"/>
</dbReference>
<dbReference type="GO" id="GO:0000160">
    <property type="term" value="P:phosphorelay signal transduction system"/>
    <property type="evidence" value="ECO:0007669"/>
    <property type="project" value="InterPro"/>
</dbReference>
<dbReference type="Pfam" id="PF00072">
    <property type="entry name" value="Response_reg"/>
    <property type="match status" value="1"/>
</dbReference>
<dbReference type="Gene3D" id="3.40.50.2300">
    <property type="match status" value="1"/>
</dbReference>
<dbReference type="InterPro" id="IPR001789">
    <property type="entry name" value="Sig_transdc_resp-reg_receiver"/>
</dbReference>
<evidence type="ECO:0000313" key="2">
    <source>
        <dbReference type="EMBL" id="KUG27977.1"/>
    </source>
</evidence>
<feature type="domain" description="Response regulatory" evidence="1">
    <location>
        <begin position="4"/>
        <end position="119"/>
    </location>
</feature>
<protein>
    <submittedName>
        <fullName evidence="2">Response regulator receiver protein</fullName>
    </submittedName>
</protein>